<name>A0AA36CJ17_9BILA</name>
<evidence type="ECO:0000313" key="3">
    <source>
        <dbReference type="Proteomes" id="UP001177023"/>
    </source>
</evidence>
<gene>
    <name evidence="2" type="ORF">MSPICULIGERA_LOCUS8194</name>
</gene>
<proteinExistence type="predicted"/>
<organism evidence="2 3">
    <name type="scientific">Mesorhabditis spiculigera</name>
    <dbReference type="NCBI Taxonomy" id="96644"/>
    <lineage>
        <taxon>Eukaryota</taxon>
        <taxon>Metazoa</taxon>
        <taxon>Ecdysozoa</taxon>
        <taxon>Nematoda</taxon>
        <taxon>Chromadorea</taxon>
        <taxon>Rhabditida</taxon>
        <taxon>Rhabditina</taxon>
        <taxon>Rhabditomorpha</taxon>
        <taxon>Rhabditoidea</taxon>
        <taxon>Rhabditidae</taxon>
        <taxon>Mesorhabditinae</taxon>
        <taxon>Mesorhabditis</taxon>
    </lineage>
</organism>
<sequence>MCFLLYLPSFLVMLDQATSADDPILVRKMLAKQGSGSLYPNDTKIAVVMGNFDMFEINYANYAPYFEEWVFLSLAMVSLVSPCITIYYVLPYRKRVTSILMPFTIEEENSGLAEIF</sequence>
<keyword evidence="3" id="KW-1185">Reference proteome</keyword>
<dbReference type="InterPro" id="IPR019421">
    <property type="entry name" value="7TM_GPCR_serpentine_rcpt_Srd"/>
</dbReference>
<feature type="non-terminal residue" evidence="2">
    <location>
        <position position="1"/>
    </location>
</feature>
<keyword evidence="1" id="KW-0812">Transmembrane</keyword>
<keyword evidence="1" id="KW-1133">Transmembrane helix</keyword>
<feature type="transmembrane region" description="Helical" evidence="1">
    <location>
        <begin position="69"/>
        <end position="90"/>
    </location>
</feature>
<comment type="caution">
    <text evidence="2">The sequence shown here is derived from an EMBL/GenBank/DDBJ whole genome shotgun (WGS) entry which is preliminary data.</text>
</comment>
<evidence type="ECO:0000256" key="1">
    <source>
        <dbReference type="SAM" id="Phobius"/>
    </source>
</evidence>
<dbReference type="Proteomes" id="UP001177023">
    <property type="component" value="Unassembled WGS sequence"/>
</dbReference>
<keyword evidence="1" id="KW-0472">Membrane</keyword>
<dbReference type="Pfam" id="PF10317">
    <property type="entry name" value="7TM_GPCR_Srd"/>
    <property type="match status" value="1"/>
</dbReference>
<dbReference type="EMBL" id="CATQJA010002104">
    <property type="protein sequence ID" value="CAJ0569728.1"/>
    <property type="molecule type" value="Genomic_DNA"/>
</dbReference>
<reference evidence="2" key="1">
    <citation type="submission" date="2023-06" db="EMBL/GenBank/DDBJ databases">
        <authorList>
            <person name="Delattre M."/>
        </authorList>
    </citation>
    <scope>NUCLEOTIDE SEQUENCE</scope>
    <source>
        <strain evidence="2">AF72</strain>
    </source>
</reference>
<dbReference type="AlphaFoldDB" id="A0AA36CJ17"/>
<evidence type="ECO:0000313" key="2">
    <source>
        <dbReference type="EMBL" id="CAJ0569728.1"/>
    </source>
</evidence>
<accession>A0AA36CJ17</accession>
<protein>
    <submittedName>
        <fullName evidence="2">Uncharacterized protein</fullName>
    </submittedName>
</protein>